<evidence type="ECO:0000256" key="3">
    <source>
        <dbReference type="ARBA" id="ARBA00022670"/>
    </source>
</evidence>
<dbReference type="GO" id="GO:0004843">
    <property type="term" value="F:cysteine-type deubiquitinase activity"/>
    <property type="evidence" value="ECO:0007669"/>
    <property type="project" value="UniProtKB-EC"/>
</dbReference>
<feature type="domain" description="DUF3638" evidence="9">
    <location>
        <begin position="2126"/>
        <end position="2349"/>
    </location>
</feature>
<organism evidence="12 13">
    <name type="scientific">Elsinoe australis</name>
    <dbReference type="NCBI Taxonomy" id="40998"/>
    <lineage>
        <taxon>Eukaryota</taxon>
        <taxon>Fungi</taxon>
        <taxon>Dikarya</taxon>
        <taxon>Ascomycota</taxon>
        <taxon>Pezizomycotina</taxon>
        <taxon>Dothideomycetes</taxon>
        <taxon>Dothideomycetidae</taxon>
        <taxon>Myriangiales</taxon>
        <taxon>Elsinoaceae</taxon>
        <taxon>Elsinoe</taxon>
    </lineage>
</organism>
<proteinExistence type="predicted"/>
<dbReference type="GO" id="GO:0006508">
    <property type="term" value="P:proteolysis"/>
    <property type="evidence" value="ECO:0007669"/>
    <property type="project" value="UniProtKB-KW"/>
</dbReference>
<name>A0A4U7AVM0_9PEZI</name>
<dbReference type="EC" id="3.4.19.12" evidence="2"/>
<keyword evidence="8" id="KW-0812">Transmembrane</keyword>
<feature type="domain" description="DUF6606" evidence="11">
    <location>
        <begin position="126"/>
        <end position="396"/>
    </location>
</feature>
<keyword evidence="7" id="KW-0175">Coiled coil</keyword>
<reference evidence="12 13" key="1">
    <citation type="submission" date="2018-02" db="EMBL/GenBank/DDBJ databases">
        <title>Draft genome sequences of Elsinoe sp., causing black scab on jojoba.</title>
        <authorList>
            <person name="Stodart B."/>
            <person name="Jeffress S."/>
            <person name="Ash G."/>
            <person name="Arun Chinnappa K."/>
        </authorList>
    </citation>
    <scope>NUCLEOTIDE SEQUENCE [LARGE SCALE GENOMIC DNA]</scope>
    <source>
        <strain evidence="12 13">Hillstone_2</strain>
    </source>
</reference>
<evidence type="ECO:0000256" key="4">
    <source>
        <dbReference type="ARBA" id="ARBA00022786"/>
    </source>
</evidence>
<dbReference type="Proteomes" id="UP000308133">
    <property type="component" value="Unassembled WGS sequence"/>
</dbReference>
<evidence type="ECO:0000259" key="9">
    <source>
        <dbReference type="Pfam" id="PF12340"/>
    </source>
</evidence>
<evidence type="ECO:0000313" key="13">
    <source>
        <dbReference type="Proteomes" id="UP000308133"/>
    </source>
</evidence>
<evidence type="ECO:0000256" key="2">
    <source>
        <dbReference type="ARBA" id="ARBA00012759"/>
    </source>
</evidence>
<gene>
    <name evidence="12" type="ORF">C1H76_7912</name>
</gene>
<feature type="coiled-coil region" evidence="7">
    <location>
        <begin position="687"/>
        <end position="721"/>
    </location>
</feature>
<dbReference type="Pfam" id="PF20255">
    <property type="entry name" value="DUF6606"/>
    <property type="match status" value="1"/>
</dbReference>
<keyword evidence="8" id="KW-1133">Transmembrane helix</keyword>
<dbReference type="InterPro" id="IPR027417">
    <property type="entry name" value="P-loop_NTPase"/>
</dbReference>
<evidence type="ECO:0000259" key="10">
    <source>
        <dbReference type="Pfam" id="PF12359"/>
    </source>
</evidence>
<dbReference type="InterPro" id="IPR022105">
    <property type="entry name" value="DUF3645"/>
</dbReference>
<evidence type="ECO:0000256" key="7">
    <source>
        <dbReference type="SAM" id="Coils"/>
    </source>
</evidence>
<sequence length="3198" mass="358654">MEHRRMSLPPTFLFDWLTFPLRYLDQGKLPHLAPAVGALFYTALVCAILTVFYSFIGPKLSATSPSHCVSQIINFISRSHGTTASVTHHSHHSTTTRSTALHRGFHRSRGESGGMSLLDELVYLTVLPPKVPNQHFQDAAAVGKALHSKLLDACTAITERANAGLSPVVQRLHKNLAVAQLVNNAAGIDKDVTSNLLLHISELSTGDAIILHVVHQNAGLIIRPGSTQDGPSVIFEAFEASAPNQAVLEAMRSLQWDFPGRAVQVPLNLFSDSSFRTCLSDFLGAASLETLHPFQSKARKAGVELAEVRDAAGPTIVTEMLMSLLEAFGTSADVPRLRKRIRDEINFKRGISPWKRYPLWLVLRVACQRHFCLMLGAQLGRTSYKLLLVVFFNILLRDNLLNLTPELAHHLKSKLCRRMAKLEAQRAKLSIDEKAHFNPLFESFVPQIKETIEQATASIENHWEAFKRGAMRQVPRLPVNTDIRDTTMSLKHSRPYLTKALRQRAATSSARLPRALSDALEKSSNTQSLAERHIKLSDKEVQLFQTSRSPINVMSEGRDIDCREIASQINVYITEVENVYEGDPRLMSVMMLHLFELWVAMDRTAVSICPLLRDYHPAFTPSILDVLQLPKLADMNRLRAIQDYLRSRVDTCPPRAPTIFRAAGANAFAVRFYRQSDAMQRLSLTIRDDSEAARQQKIRELRRLQDRYSQLSAEIDAASCGCEEWTVGQKRPRKCGRCIRERERDSLKIRIHEDFLPDDETTAAMLVFELVKPVYLSMYRDATWRILKDFCIPDSVFGQASPWSTVDTYTSLAQYRNITTSRFSMASGIKTMLQTHYRDAVPYAPEDQILVRLAARFEYYDTVSGQWTKDIVLSSATLQHHCGLYIPEVLRQLHLPEYTNTSGHYQPQALDVQLTSYDIQANRPKCPDRVPVHEFSALQRLLASSQSRWPVVLVELGSANLNLSDAETIRLLTDVAYQAGPSTSDSPLRDYHVFCCDKSFVDQLVQQLSTRLDGIRTNWGELHAMELVIHLACRMHTLLETKLELQSKSVALIDLARTITLDWIRHFRSTSESAHDPDVVESSSLNASWAALLCRMTFAATSDTQQSLSLSELEVWVEASVAFQDGFPSSAESLPIVVKRLFEHDAKMAAALHSNLSRSIGSHASVLGPALMRATTYSGTSNADIVAQMTFSAWTHVTSPNKGWVHGRAIRSQIGAKEEHLQFNFLTGRFLIDGEALGRLPTDYQGSPDVRELFGNRHFLVYPSASAGMSYRLRSAYEGHVIHFGKRGSDIIIRAEFQGALMEFIPRRVFQSHDREGYDIPNELLDCAHWLNLRTSEMEFRQLPDIWTTKPKNWQLSTQTWQIRRGGSTLICPTSRISQIMHGVFQDFEAPERMTVYLSSQRQLWVRLRELELSFFVNPTGILQCIELNAELDTSQDIGALYGCSSTLVVRDIGTGKRNVLVPVGDIFSELDGIHIRTRTCGNAFGYAKYEVDDILGRLHCPPDSRLLYTKALLHAMTSFLIPDPLTGMTGTEEAINVLTSGAAQPWSPLSEGSISLLRTIADLAPKREYYPKDKRTLQITTWRADLTPHIQHDGFDRITQAILARSSSLTAFSLCDEGLLRIVALPHLRLRAELRRCLYERHSALTDAIQHARVVDLEYISRDRETGQSESALVFNVTKNVSMRSFIVPSAPKYQDVLARWPSIGGFAVNRESLTKSLSSMLSCSIGELWGEIVKFCSTSDPVQVSFMLGILAYNPSCDDQVLQVLTAYSCLPSLRAIPRPKYVEYVGYRIDNRPNHGELLHLFISTSQPLLDNPETTQKARRRAREQHDGRCYVEASQHTDNLLAQWPVSTPQLTSGVLIDTAKALRAVVPVWRRCLQNRDLSTYADQAQSILNSHVAPVALSSPQYLSDTSPTFHGNRVSTIGTWPISLLHIASNSEPNGAYHYVQLPECEASSAVPERNLQEDPASTLDFDRLQQVLQTFGTTTNHLRRQYADNLLSSLVALRSSSQSTDRSGFPMLNVTEVKQALNIAKGLVVAEFGDVKRLIQGDNPSFAWLQRSALGPAVTITELLKLLNSKRHTVGIQERLIALALGLCQVQRLSRLRTACLKNNAAAIKGELANKGHENWSPVLLPEWLLIELECNMLIRPNQVTVAQAIVNPPSGKNSVCQLNMGQGKTSCIIPMALALIANGSNLARLLVPRALVVQTALTLQSRLGGLAGRQISHLVYTRRTPPSTKFHDFYKEELERMLASGGIVLISPENVLSFKLNGWQLLSDGRLAEAHRLLRLHQWIHEQSRDVIDESDFALGVKTQLIYPSGAQASVDGSPWRWEVAEKLLQLVHDHICKVHQKFPQSVAIVDRKPGFPIIGFTRPEPQDELQQRIVEDICHGRSTLIRFPKKLTSHQRSQLRAILTSQTLDEFAFREIVATTRDKVAAPKVLLTARGLLVNGILLLCLRKRWNVTYGLALQRCPVAVPYEAKGVPSLRAEFGHPDVAIVLTCLSFYYQGLDHDQFRDGLRKVLRSDDPAAEFQRWTGTTALPASLSQWSMINMDDAVQFNELWRRLRLEKASINYHLNNAVFPAHAKQFPVKLQASAWDLPLINKSYGFVEGMQARTTGFSGTNDNKIMLPATITQDDLPSLQHTNAEVLSYLLQERNRHYRVASIDGARANEIQLLEMLCQQGIRLLIDAGAYILEMDNQALAAAWLMVDARAKAAIYFRGDHTIWVKYRNKAGDLPLVATPFAEDLSECVVYLDEAHTRGVDLKFPATTRGGLTLSVGQTKDHTVQAAMRLRQLATTQSITFFAPPDVHQSVVDLCQPLNGNVDSDHVVRWLLEQTCKSNEDLLGLHFSQGIGFCRRTDAEWKYDMINGTTNHREGILRELRLPESRTLAEMYASDISGAKHGATTIQSLFLRNHLHQIYARQRLVGDKGNTQSALEEVEQEREEELQVEEVREIQMAAVYKPLRFGGLDKALESFARTGVLDGSASFRTFSQMLVATKTGTRHGVQSTPSRLFVSKEFPRTVMVKSTKGISDDYVRPVEWVLWSPSSDSAVVIVPEEAEALMPALMKPGSCSTYLLCYAAPVTKSMRQFSTLQYYTIPSLPTNFQVPEWLAIEVGILAGRMYFESKELRGIRKYLEEGIAPEEDGISTPLSPNVEGFLMEWLALRRNTRDVLHTPMGFVCLGRELVEDHSFFVEGV</sequence>
<dbReference type="PANTHER" id="PTHR13367:SF33">
    <property type="entry name" value="P-LOOP CONTAINING NUCLEOSIDE TRIPHOSPHATE HYDROLASE PROTEIN"/>
    <property type="match status" value="1"/>
</dbReference>
<comment type="catalytic activity">
    <reaction evidence="1">
        <text>Thiol-dependent hydrolysis of ester, thioester, amide, peptide and isopeptide bonds formed by the C-terminal Gly of ubiquitin (a 76-residue protein attached to proteins as an intracellular targeting signal).</text>
        <dbReference type="EC" id="3.4.19.12"/>
    </reaction>
</comment>
<evidence type="ECO:0000256" key="5">
    <source>
        <dbReference type="ARBA" id="ARBA00022801"/>
    </source>
</evidence>
<protein>
    <recommendedName>
        <fullName evidence="2">ubiquitinyl hydrolase 1</fullName>
        <ecNumber evidence="2">3.4.19.12</ecNumber>
    </recommendedName>
</protein>
<evidence type="ECO:0000256" key="6">
    <source>
        <dbReference type="ARBA" id="ARBA00022807"/>
    </source>
</evidence>
<keyword evidence="3" id="KW-0645">Protease</keyword>
<dbReference type="InterPro" id="IPR046541">
    <property type="entry name" value="DUF6606"/>
</dbReference>
<dbReference type="EMBL" id="PTQR01000106">
    <property type="protein sequence ID" value="TKX19714.1"/>
    <property type="molecule type" value="Genomic_DNA"/>
</dbReference>
<evidence type="ECO:0000256" key="8">
    <source>
        <dbReference type="SAM" id="Phobius"/>
    </source>
</evidence>
<dbReference type="InterPro" id="IPR022099">
    <property type="entry name" value="DUF3638"/>
</dbReference>
<feature type="transmembrane region" description="Helical" evidence="8">
    <location>
        <begin position="32"/>
        <end position="56"/>
    </location>
</feature>
<evidence type="ECO:0000256" key="1">
    <source>
        <dbReference type="ARBA" id="ARBA00000707"/>
    </source>
</evidence>
<keyword evidence="5" id="KW-0378">Hydrolase</keyword>
<dbReference type="Pfam" id="PF12359">
    <property type="entry name" value="DUF3645"/>
    <property type="match status" value="1"/>
</dbReference>
<feature type="domain" description="DUF3645" evidence="10">
    <location>
        <begin position="2470"/>
        <end position="2500"/>
    </location>
</feature>
<evidence type="ECO:0000259" key="11">
    <source>
        <dbReference type="Pfam" id="PF20255"/>
    </source>
</evidence>
<keyword evidence="4" id="KW-0833">Ubl conjugation pathway</keyword>
<evidence type="ECO:0000313" key="12">
    <source>
        <dbReference type="EMBL" id="TKX19714.1"/>
    </source>
</evidence>
<dbReference type="InterPro" id="IPR051346">
    <property type="entry name" value="OTU_Deubiquitinase"/>
</dbReference>
<dbReference type="Pfam" id="PF12340">
    <property type="entry name" value="DUF3638"/>
    <property type="match status" value="1"/>
</dbReference>
<keyword evidence="8" id="KW-0472">Membrane</keyword>
<dbReference type="SUPFAM" id="SSF52540">
    <property type="entry name" value="P-loop containing nucleoside triphosphate hydrolases"/>
    <property type="match status" value="1"/>
</dbReference>
<comment type="caution">
    <text evidence="12">The sequence shown here is derived from an EMBL/GenBank/DDBJ whole genome shotgun (WGS) entry which is preliminary data.</text>
</comment>
<dbReference type="PANTHER" id="PTHR13367">
    <property type="entry name" value="UBIQUITIN THIOESTERASE"/>
    <property type="match status" value="1"/>
</dbReference>
<keyword evidence="6" id="KW-0788">Thiol protease</keyword>
<accession>A0A4U7AVM0</accession>